<protein>
    <submittedName>
        <fullName evidence="1">Uncharacterized protein</fullName>
    </submittedName>
</protein>
<name>A0ACB7XVS5_9ERIC</name>
<proteinExistence type="predicted"/>
<gene>
    <name evidence="1" type="ORF">Vadar_032484</name>
</gene>
<accession>A0ACB7XVS5</accession>
<organism evidence="1 2">
    <name type="scientific">Vaccinium darrowii</name>
    <dbReference type="NCBI Taxonomy" id="229202"/>
    <lineage>
        <taxon>Eukaryota</taxon>
        <taxon>Viridiplantae</taxon>
        <taxon>Streptophyta</taxon>
        <taxon>Embryophyta</taxon>
        <taxon>Tracheophyta</taxon>
        <taxon>Spermatophyta</taxon>
        <taxon>Magnoliopsida</taxon>
        <taxon>eudicotyledons</taxon>
        <taxon>Gunneridae</taxon>
        <taxon>Pentapetalae</taxon>
        <taxon>asterids</taxon>
        <taxon>Ericales</taxon>
        <taxon>Ericaceae</taxon>
        <taxon>Vaccinioideae</taxon>
        <taxon>Vaccinieae</taxon>
        <taxon>Vaccinium</taxon>
    </lineage>
</organism>
<evidence type="ECO:0000313" key="2">
    <source>
        <dbReference type="Proteomes" id="UP000828048"/>
    </source>
</evidence>
<sequence>MDEAFFDLNFTDLFKRPAIIETLVDILLCAVPIWLAVTIGLVIGWSWRPRWTGLVYLGLRSKLRFFWTLPPGFGAHRLWIAFTALSAFSVGRTLWSRFRGKAKDSSDEAVSGVKSSGQEEKGDVMPCSGTSQIENVVTENDLEHLLHLLDSKDGEMAWQSLMERSTSNLSYQAWRHDPETGPVVYRSRTVFEDATPEIVRDFFWDDEFRPKWDPMLAYFKMLEEYPHTGTTIVHWIKKFPFFCSDREYIIGRRIWEAGKKYYCVTKGGVPYPALQKRDKPRRVDLYFSSWIIKPVQSRKGDGQIPACEVTLVHYEDMGIPKDVAKLGVRHGMWGTVKKLHSGFRAYQLARKSDSPLSRSAVMARITTKISSDQNSDDSLEIALREEEGDRAADIQRDTVGGGSGGVDWKWVVLGGTVAVVCGLHTGVIGKALLLGAGQRIARRETSQIGKIQGEFCFNGEKLMKNVENNDVEPVTNLRLSVAQFHQCNPTRLSDSGAGVNAASRVDLAFVASDPLSELVWSPHNGVSLKCADNSFAESIPSLLRSASGLSHMALSLPQGITSEGTSCEKHPVDKGKLISSQMAFHVEGEVGEGSSFVRSPRSISHMKPEFGASHGYNEGQEKQITAFVPLKTDELKHDIAHTEPLLSSEQNEQVMMTDASSRNEDFSLLNEEQSRNERNKDGFPSEPPPEKLESRAENDLQFLIHKQVSSEASPKNSGTRLDRRKRKEKAFSDGDFNERMSNDEENSHESVESCNSAGPTGVFSTRNEQQQLIVGNKRAKKQVEVHEGLGSTPFVGKDSSFMNWISNMVKGLNKTYQDEAPSLALTSARRNNDPKSTNVGFQSIFQSICCTNTKEHHETKTSNSSKTLSANIVADPETCRTSSCSDQNRTSLNLASNSAKEGNENVDSSPAAEANLINPLRSFWITRFSPKTHPPMLNSNVREWNINATLECSTDSARKLTPSTWNLIDQKSPVAKENSSEDLVIFTGKELQKYAPETEASFGFKRVSGNSAQKSTFKTNPSLSSPEVKNSEAMASVFARRLDALKHIAPPDAEDNTIRKMATCFYCGRSGHVLRDCLEITEIEKENLIRNECLYDGSEESPCLCIRCFQLDHWAISCPVAPATTHINSRVPDARTNCGGENYRPDISKHVGSSSVDYVLKEKLITPLRNVVKRKFSDVPKGVFNAIRKLRLSRTDVLKRMNSHTSSLHLDGFFVRLRLGKWEEGLGGTGYYVACITGEQREKSPQGSKKPISVNIGGIRCLVETQYISNQDFLEDELMAWWCATLKSGDNVPSEDYVKSKLEERKRLGF</sequence>
<comment type="caution">
    <text evidence="1">The sequence shown here is derived from an EMBL/GenBank/DDBJ whole genome shotgun (WGS) entry which is preliminary data.</text>
</comment>
<dbReference type="Proteomes" id="UP000828048">
    <property type="component" value="Chromosome 1"/>
</dbReference>
<reference evidence="1 2" key="1">
    <citation type="journal article" date="2021" name="Hortic Res">
        <title>High-quality reference genome and annotation aids understanding of berry development for evergreen blueberry (Vaccinium darrowii).</title>
        <authorList>
            <person name="Yu J."/>
            <person name="Hulse-Kemp A.M."/>
            <person name="Babiker E."/>
            <person name="Staton M."/>
        </authorList>
    </citation>
    <scope>NUCLEOTIDE SEQUENCE [LARGE SCALE GENOMIC DNA]</scope>
    <source>
        <strain evidence="2">cv. NJ 8807/NJ 8810</strain>
        <tissue evidence="1">Young leaf</tissue>
    </source>
</reference>
<dbReference type="EMBL" id="CM037151">
    <property type="protein sequence ID" value="KAH7844867.1"/>
    <property type="molecule type" value="Genomic_DNA"/>
</dbReference>
<keyword evidence="2" id="KW-1185">Reference proteome</keyword>
<evidence type="ECO:0000313" key="1">
    <source>
        <dbReference type="EMBL" id="KAH7844867.1"/>
    </source>
</evidence>